<keyword evidence="2" id="KW-1185">Reference proteome</keyword>
<protein>
    <submittedName>
        <fullName evidence="1">Uncharacterized protein</fullName>
    </submittedName>
</protein>
<gene>
    <name evidence="1" type="ORF">HMPREF1991_00716</name>
</gene>
<dbReference type="AlphaFoldDB" id="A0A069QK41"/>
<accession>A0A069QK41</accession>
<sequence>MINFYTDKLATHAKSIRFKKQYTHKQMIINLLTNYSLSLNHLKAMT</sequence>
<proteinExistence type="predicted"/>
<organism evidence="1 2">
    <name type="scientific">Hoylesella loescheii DSM 19665 = JCM 12249 = ATCC 15930</name>
    <dbReference type="NCBI Taxonomy" id="1122985"/>
    <lineage>
        <taxon>Bacteria</taxon>
        <taxon>Pseudomonadati</taxon>
        <taxon>Bacteroidota</taxon>
        <taxon>Bacteroidia</taxon>
        <taxon>Bacteroidales</taxon>
        <taxon>Prevotellaceae</taxon>
        <taxon>Hoylesella</taxon>
    </lineage>
</organism>
<dbReference type="Proteomes" id="UP000027442">
    <property type="component" value="Unassembled WGS sequence"/>
</dbReference>
<dbReference type="HOGENOM" id="CLU_3187319_0_0_10"/>
<name>A0A069QK41_HOYLO</name>
<reference evidence="1 2" key="1">
    <citation type="submission" date="2013-08" db="EMBL/GenBank/DDBJ databases">
        <authorList>
            <person name="Weinstock G."/>
            <person name="Sodergren E."/>
            <person name="Wylie T."/>
            <person name="Fulton L."/>
            <person name="Fulton R."/>
            <person name="Fronick C."/>
            <person name="O'Laughlin M."/>
            <person name="Godfrey J."/>
            <person name="Miner T."/>
            <person name="Herter B."/>
            <person name="Appelbaum E."/>
            <person name="Cordes M."/>
            <person name="Lek S."/>
            <person name="Wollam A."/>
            <person name="Pepin K.H."/>
            <person name="Palsikar V.B."/>
            <person name="Mitreva M."/>
            <person name="Wilson R.K."/>
        </authorList>
    </citation>
    <scope>NUCLEOTIDE SEQUENCE [LARGE SCALE GENOMIC DNA]</scope>
    <source>
        <strain evidence="1 2">ATCC 15930</strain>
    </source>
</reference>
<dbReference type="EMBL" id="JNGW01000024">
    <property type="protein sequence ID" value="KDR53160.1"/>
    <property type="molecule type" value="Genomic_DNA"/>
</dbReference>
<evidence type="ECO:0000313" key="1">
    <source>
        <dbReference type="EMBL" id="KDR53160.1"/>
    </source>
</evidence>
<evidence type="ECO:0000313" key="2">
    <source>
        <dbReference type="Proteomes" id="UP000027442"/>
    </source>
</evidence>
<comment type="caution">
    <text evidence="1">The sequence shown here is derived from an EMBL/GenBank/DDBJ whole genome shotgun (WGS) entry which is preliminary data.</text>
</comment>
<dbReference type="PATRIC" id="fig|1122985.7.peg.743"/>